<dbReference type="STRING" id="314278.NB231_07095"/>
<comment type="caution">
    <text evidence="1">The sequence shown here is derived from an EMBL/GenBank/DDBJ whole genome shotgun (WGS) entry which is preliminary data.</text>
</comment>
<dbReference type="AlphaFoldDB" id="A4BUY5"/>
<accession>A4BUY5</accession>
<name>A4BUY5_9GAMM</name>
<dbReference type="Proteomes" id="UP000003374">
    <property type="component" value="Unassembled WGS sequence"/>
</dbReference>
<evidence type="ECO:0000313" key="2">
    <source>
        <dbReference type="Proteomes" id="UP000003374"/>
    </source>
</evidence>
<sequence>MLISPEGGDPATLADVYVNGKAVQVPKWQGWAKAARKKLAELTENLHFPLPNEPLEPTLLC</sequence>
<dbReference type="EMBL" id="AAOF01000021">
    <property type="protein sequence ID" value="EAR20499.1"/>
    <property type="molecule type" value="Genomic_DNA"/>
</dbReference>
<dbReference type="HOGENOM" id="CLU_2917977_0_0_6"/>
<protein>
    <submittedName>
        <fullName evidence="1">Uncharacterized protein</fullName>
    </submittedName>
</protein>
<keyword evidence="2" id="KW-1185">Reference proteome</keyword>
<evidence type="ECO:0000313" key="1">
    <source>
        <dbReference type="EMBL" id="EAR20499.1"/>
    </source>
</evidence>
<proteinExistence type="predicted"/>
<dbReference type="RefSeq" id="WP_005000875.1">
    <property type="nucleotide sequence ID" value="NZ_CH672427.1"/>
</dbReference>
<organism evidence="1 2">
    <name type="scientific">Nitrococcus mobilis Nb-231</name>
    <dbReference type="NCBI Taxonomy" id="314278"/>
    <lineage>
        <taxon>Bacteria</taxon>
        <taxon>Pseudomonadati</taxon>
        <taxon>Pseudomonadota</taxon>
        <taxon>Gammaproteobacteria</taxon>
        <taxon>Chromatiales</taxon>
        <taxon>Ectothiorhodospiraceae</taxon>
        <taxon>Nitrococcus</taxon>
    </lineage>
</organism>
<gene>
    <name evidence="1" type="ORF">NB231_07095</name>
</gene>
<reference evidence="1 2" key="1">
    <citation type="submission" date="2006-02" db="EMBL/GenBank/DDBJ databases">
        <authorList>
            <person name="Waterbury J."/>
            <person name="Ferriera S."/>
            <person name="Johnson J."/>
            <person name="Kravitz S."/>
            <person name="Halpern A."/>
            <person name="Remington K."/>
            <person name="Beeson K."/>
            <person name="Tran B."/>
            <person name="Rogers Y.-H."/>
            <person name="Friedman R."/>
            <person name="Venter J.C."/>
        </authorList>
    </citation>
    <scope>NUCLEOTIDE SEQUENCE [LARGE SCALE GENOMIC DNA]</scope>
    <source>
        <strain evidence="1 2">Nb-231</strain>
    </source>
</reference>